<name>A0A8J3FW21_9PSEU</name>
<feature type="transmembrane region" description="Helical" evidence="3">
    <location>
        <begin position="212"/>
        <end position="233"/>
    </location>
</feature>
<feature type="transmembrane region" description="Helical" evidence="3">
    <location>
        <begin position="25"/>
        <end position="46"/>
    </location>
</feature>
<feature type="transmembrane region" description="Helical" evidence="3">
    <location>
        <begin position="240"/>
        <end position="259"/>
    </location>
</feature>
<evidence type="ECO:0000313" key="6">
    <source>
        <dbReference type="Proteomes" id="UP000637578"/>
    </source>
</evidence>
<organism evidence="5 6">
    <name type="scientific">Longimycelium tulufanense</name>
    <dbReference type="NCBI Taxonomy" id="907463"/>
    <lineage>
        <taxon>Bacteria</taxon>
        <taxon>Bacillati</taxon>
        <taxon>Actinomycetota</taxon>
        <taxon>Actinomycetes</taxon>
        <taxon>Pseudonocardiales</taxon>
        <taxon>Pseudonocardiaceae</taxon>
        <taxon>Longimycelium</taxon>
    </lineage>
</organism>
<evidence type="ECO:0000256" key="2">
    <source>
        <dbReference type="SAM" id="MobiDB-lite"/>
    </source>
</evidence>
<feature type="region of interest" description="Disordered" evidence="2">
    <location>
        <begin position="288"/>
        <end position="308"/>
    </location>
</feature>
<proteinExistence type="inferred from homology"/>
<feature type="transmembrane region" description="Helical" evidence="3">
    <location>
        <begin position="90"/>
        <end position="112"/>
    </location>
</feature>
<feature type="transmembrane region" description="Helical" evidence="3">
    <location>
        <begin position="179"/>
        <end position="200"/>
    </location>
</feature>
<dbReference type="InterPro" id="IPR037185">
    <property type="entry name" value="EmrE-like"/>
</dbReference>
<feature type="transmembrane region" description="Helical" evidence="3">
    <location>
        <begin position="66"/>
        <end position="84"/>
    </location>
</feature>
<protein>
    <recommendedName>
        <fullName evidence="4">EamA domain-containing protein</fullName>
    </recommendedName>
</protein>
<reference evidence="5" key="2">
    <citation type="submission" date="2020-09" db="EMBL/GenBank/DDBJ databases">
        <authorList>
            <person name="Sun Q."/>
            <person name="Zhou Y."/>
        </authorList>
    </citation>
    <scope>NUCLEOTIDE SEQUENCE</scope>
    <source>
        <strain evidence="5">CGMCC 4.5737</strain>
    </source>
</reference>
<dbReference type="InterPro" id="IPR000620">
    <property type="entry name" value="EamA_dom"/>
</dbReference>
<feature type="transmembrane region" description="Helical" evidence="3">
    <location>
        <begin position="119"/>
        <end position="141"/>
    </location>
</feature>
<keyword evidence="3" id="KW-1133">Transmembrane helix</keyword>
<dbReference type="GO" id="GO:0016020">
    <property type="term" value="C:membrane"/>
    <property type="evidence" value="ECO:0007669"/>
    <property type="project" value="InterPro"/>
</dbReference>
<dbReference type="AlphaFoldDB" id="A0A8J3FW21"/>
<dbReference type="Pfam" id="PF00892">
    <property type="entry name" value="EamA"/>
    <property type="match status" value="2"/>
</dbReference>
<accession>A0A8J3FW21</accession>
<feature type="transmembrane region" description="Helical" evidence="3">
    <location>
        <begin position="265"/>
        <end position="283"/>
    </location>
</feature>
<dbReference type="SUPFAM" id="SSF103481">
    <property type="entry name" value="Multidrug resistance efflux transporter EmrE"/>
    <property type="match status" value="2"/>
</dbReference>
<feature type="domain" description="EamA" evidence="4">
    <location>
        <begin position="149"/>
        <end position="281"/>
    </location>
</feature>
<evidence type="ECO:0000256" key="1">
    <source>
        <dbReference type="ARBA" id="ARBA00007362"/>
    </source>
</evidence>
<feature type="transmembrane region" description="Helical" evidence="3">
    <location>
        <begin position="147"/>
        <end position="167"/>
    </location>
</feature>
<keyword evidence="3" id="KW-0812">Transmembrane</keyword>
<evidence type="ECO:0000259" key="4">
    <source>
        <dbReference type="Pfam" id="PF00892"/>
    </source>
</evidence>
<evidence type="ECO:0000256" key="3">
    <source>
        <dbReference type="SAM" id="Phobius"/>
    </source>
</evidence>
<comment type="similarity">
    <text evidence="1">Belongs to the EamA transporter family.</text>
</comment>
<reference evidence="5" key="1">
    <citation type="journal article" date="2014" name="Int. J. Syst. Evol. Microbiol.">
        <title>Complete genome sequence of Corynebacterium casei LMG S-19264T (=DSM 44701T), isolated from a smear-ripened cheese.</title>
        <authorList>
            <consortium name="US DOE Joint Genome Institute (JGI-PGF)"/>
            <person name="Walter F."/>
            <person name="Albersmeier A."/>
            <person name="Kalinowski J."/>
            <person name="Ruckert C."/>
        </authorList>
    </citation>
    <scope>NUCLEOTIDE SEQUENCE</scope>
    <source>
        <strain evidence="5">CGMCC 4.5737</strain>
    </source>
</reference>
<evidence type="ECO:0000313" key="5">
    <source>
        <dbReference type="EMBL" id="GGM49641.1"/>
    </source>
</evidence>
<gene>
    <name evidence="5" type="ORF">GCM10012275_20680</name>
</gene>
<keyword evidence="6" id="KW-1185">Reference proteome</keyword>
<dbReference type="EMBL" id="BMMK01000007">
    <property type="protein sequence ID" value="GGM49641.1"/>
    <property type="molecule type" value="Genomic_DNA"/>
</dbReference>
<sequence>MLAAALGAALNGLSATLVRLSHATPSTAAAFRCLYALPFLGVLAYVYHRAAGPTQRAAPRFREWTLWLLVGFFFALDLVLWNVSVGMVGAGIATVLVNAQAIFVGLAGWLLGEPPQRRVLAALPILFGALVMVSGVLGGGSYGHDPVAGTAFGLAAALAYAVYLITLRRATRSPRPATVALFTTTTAAGLWGTGFGLALGDFQLTPLWPMHGWLLLLAFSGQVAGWILVTLALPRLPIAVTSMVLLVQPATALVYGAVILGERPSPLQCAGAVLILVVVVWAGRTGPRPASADTDPTRSPDRALSTSD</sequence>
<dbReference type="Proteomes" id="UP000637578">
    <property type="component" value="Unassembled WGS sequence"/>
</dbReference>
<comment type="caution">
    <text evidence="5">The sequence shown here is derived from an EMBL/GenBank/DDBJ whole genome shotgun (WGS) entry which is preliminary data.</text>
</comment>
<feature type="domain" description="EamA" evidence="4">
    <location>
        <begin position="2"/>
        <end position="134"/>
    </location>
</feature>
<dbReference type="PANTHER" id="PTHR22911">
    <property type="entry name" value="ACYL-MALONYL CONDENSING ENZYME-RELATED"/>
    <property type="match status" value="1"/>
</dbReference>
<keyword evidence="3" id="KW-0472">Membrane</keyword>